<feature type="domain" description="Thioester reductase (TE)" evidence="12">
    <location>
        <begin position="489"/>
        <end position="652"/>
    </location>
</feature>
<accession>A0A194PJP6</accession>
<keyword evidence="5 10" id="KW-0521">NADP</keyword>
<dbReference type="PANTHER" id="PTHR11011:SF116">
    <property type="entry name" value="FATTY ACYL-COA REDUCTASE CG5065-RELATED"/>
    <property type="match status" value="1"/>
</dbReference>
<feature type="domain" description="Thioester reductase (TE)" evidence="12">
    <location>
        <begin position="674"/>
        <end position="721"/>
    </location>
</feature>
<dbReference type="GO" id="GO:0005777">
    <property type="term" value="C:peroxisome"/>
    <property type="evidence" value="ECO:0007669"/>
    <property type="project" value="TreeGrafter"/>
</dbReference>
<evidence type="ECO:0000313" key="14">
    <source>
        <dbReference type="Proteomes" id="UP000053268"/>
    </source>
</evidence>
<dbReference type="EMBL" id="KQ459603">
    <property type="protein sequence ID" value="KPI92954.1"/>
    <property type="molecule type" value="Genomic_DNA"/>
</dbReference>
<keyword evidence="8" id="KW-0472">Membrane</keyword>
<dbReference type="EC" id="1.2.1.84" evidence="10"/>
<dbReference type="InterPro" id="IPR036291">
    <property type="entry name" value="NAD(P)-bd_dom_sf"/>
</dbReference>
<dbReference type="SUPFAM" id="SSF51735">
    <property type="entry name" value="NAD(P)-binding Rossmann-fold domains"/>
    <property type="match status" value="2"/>
</dbReference>
<evidence type="ECO:0000256" key="2">
    <source>
        <dbReference type="ARBA" id="ARBA00005928"/>
    </source>
</evidence>
<dbReference type="Gene3D" id="3.40.50.720">
    <property type="entry name" value="NAD(P)-binding Rossmann-like Domain"/>
    <property type="match status" value="2"/>
</dbReference>
<dbReference type="Pfam" id="PF03015">
    <property type="entry name" value="Sterile"/>
    <property type="match status" value="1"/>
</dbReference>
<dbReference type="STRING" id="66420.A0A194PJP6"/>
<comment type="similarity">
    <text evidence="2 10">Belongs to the fatty acyl-CoA reductase family.</text>
</comment>
<evidence type="ECO:0000259" key="12">
    <source>
        <dbReference type="Pfam" id="PF07993"/>
    </source>
</evidence>
<keyword evidence="3 10" id="KW-0444">Lipid biosynthesis</keyword>
<feature type="domain" description="Fatty acyl-CoA reductase C-terminal" evidence="11">
    <location>
        <begin position="728"/>
        <end position="803"/>
    </location>
</feature>
<dbReference type="Proteomes" id="UP000053268">
    <property type="component" value="Unassembled WGS sequence"/>
</dbReference>
<evidence type="ECO:0000256" key="3">
    <source>
        <dbReference type="ARBA" id="ARBA00022516"/>
    </source>
</evidence>
<protein>
    <recommendedName>
        <fullName evidence="10">Fatty acyl-CoA reductase</fullName>
        <ecNumber evidence="10">1.2.1.84</ecNumber>
    </recommendedName>
</protein>
<evidence type="ECO:0000256" key="5">
    <source>
        <dbReference type="ARBA" id="ARBA00022857"/>
    </source>
</evidence>
<name>A0A194PJP6_PAPXU</name>
<organism evidence="13 14">
    <name type="scientific">Papilio xuthus</name>
    <name type="common">Asian swallowtail butterfly</name>
    <dbReference type="NCBI Taxonomy" id="66420"/>
    <lineage>
        <taxon>Eukaryota</taxon>
        <taxon>Metazoa</taxon>
        <taxon>Ecdysozoa</taxon>
        <taxon>Arthropoda</taxon>
        <taxon>Hexapoda</taxon>
        <taxon>Insecta</taxon>
        <taxon>Pterygota</taxon>
        <taxon>Neoptera</taxon>
        <taxon>Endopterygota</taxon>
        <taxon>Lepidoptera</taxon>
        <taxon>Glossata</taxon>
        <taxon>Ditrysia</taxon>
        <taxon>Papilionoidea</taxon>
        <taxon>Papilionidae</taxon>
        <taxon>Papilioninae</taxon>
        <taxon>Papilio</taxon>
    </lineage>
</organism>
<evidence type="ECO:0000313" key="13">
    <source>
        <dbReference type="EMBL" id="KPI92954.1"/>
    </source>
</evidence>
<keyword evidence="10" id="KW-0560">Oxidoreductase</keyword>
<dbReference type="InterPro" id="IPR026055">
    <property type="entry name" value="FAR"/>
</dbReference>
<evidence type="ECO:0000256" key="7">
    <source>
        <dbReference type="ARBA" id="ARBA00023098"/>
    </source>
</evidence>
<dbReference type="GO" id="GO:0035336">
    <property type="term" value="P:long-chain fatty-acyl-CoA metabolic process"/>
    <property type="evidence" value="ECO:0007669"/>
    <property type="project" value="TreeGrafter"/>
</dbReference>
<reference evidence="13 14" key="1">
    <citation type="journal article" date="2015" name="Nat. Commun.">
        <title>Outbred genome sequencing and CRISPR/Cas9 gene editing in butterflies.</title>
        <authorList>
            <person name="Li X."/>
            <person name="Fan D."/>
            <person name="Zhang W."/>
            <person name="Liu G."/>
            <person name="Zhang L."/>
            <person name="Zhao L."/>
            <person name="Fang X."/>
            <person name="Chen L."/>
            <person name="Dong Y."/>
            <person name="Chen Y."/>
            <person name="Ding Y."/>
            <person name="Zhao R."/>
            <person name="Feng M."/>
            <person name="Zhu Y."/>
            <person name="Feng Y."/>
            <person name="Jiang X."/>
            <person name="Zhu D."/>
            <person name="Xiang H."/>
            <person name="Feng X."/>
            <person name="Li S."/>
            <person name="Wang J."/>
            <person name="Zhang G."/>
            <person name="Kronforst M.R."/>
            <person name="Wang W."/>
        </authorList>
    </citation>
    <scope>NUCLEOTIDE SEQUENCE [LARGE SCALE GENOMIC DNA]</scope>
    <source>
        <strain evidence="13">Ya'a_city_454_Px</strain>
        <tissue evidence="13">Whole body</tissue>
    </source>
</reference>
<dbReference type="AlphaFoldDB" id="A0A194PJP6"/>
<proteinExistence type="inferred from homology"/>
<evidence type="ECO:0000256" key="4">
    <source>
        <dbReference type="ARBA" id="ARBA00022692"/>
    </source>
</evidence>
<comment type="function">
    <text evidence="10">Catalyzes the reduction of fatty acyl-CoA to fatty alcohols.</text>
</comment>
<evidence type="ECO:0000256" key="10">
    <source>
        <dbReference type="RuleBase" id="RU363097"/>
    </source>
</evidence>
<feature type="domain" description="Thioester reductase (TE)" evidence="12">
    <location>
        <begin position="38"/>
        <end position="304"/>
    </location>
</feature>
<keyword evidence="6" id="KW-1133">Transmembrane helix</keyword>
<dbReference type="GO" id="GO:0102965">
    <property type="term" value="F:alcohol-forming long-chain fatty acyl-CoA reductase activity"/>
    <property type="evidence" value="ECO:0007669"/>
    <property type="project" value="UniProtKB-EC"/>
</dbReference>
<evidence type="ECO:0000259" key="11">
    <source>
        <dbReference type="Pfam" id="PF03015"/>
    </source>
</evidence>
<evidence type="ECO:0000256" key="1">
    <source>
        <dbReference type="ARBA" id="ARBA00004141"/>
    </source>
</evidence>
<evidence type="ECO:0000256" key="8">
    <source>
        <dbReference type="ARBA" id="ARBA00023136"/>
    </source>
</evidence>
<keyword evidence="4" id="KW-0812">Transmembrane</keyword>
<evidence type="ECO:0000256" key="9">
    <source>
        <dbReference type="ARBA" id="ARBA00052530"/>
    </source>
</evidence>
<gene>
    <name evidence="13" type="ORF">RR46_14175</name>
</gene>
<comment type="catalytic activity">
    <reaction evidence="9 10">
        <text>a long-chain fatty acyl-CoA + 2 NADPH + 2 H(+) = a long-chain primary fatty alcohol + 2 NADP(+) + CoA</text>
        <dbReference type="Rhea" id="RHEA:52716"/>
        <dbReference type="ChEBI" id="CHEBI:15378"/>
        <dbReference type="ChEBI" id="CHEBI:57287"/>
        <dbReference type="ChEBI" id="CHEBI:57783"/>
        <dbReference type="ChEBI" id="CHEBI:58349"/>
        <dbReference type="ChEBI" id="CHEBI:77396"/>
        <dbReference type="ChEBI" id="CHEBI:83139"/>
        <dbReference type="EC" id="1.2.1.84"/>
    </reaction>
</comment>
<comment type="subcellular location">
    <subcellularLocation>
        <location evidence="1">Membrane</location>
        <topology evidence="1">Multi-pass membrane protein</topology>
    </subcellularLocation>
</comment>
<dbReference type="InterPro" id="IPR013120">
    <property type="entry name" value="FAR_NAD-bd"/>
</dbReference>
<dbReference type="FunFam" id="3.40.50.720:FF:000143">
    <property type="entry name" value="Fatty acyl-CoA reductase"/>
    <property type="match status" value="1"/>
</dbReference>
<dbReference type="CDD" id="cd05236">
    <property type="entry name" value="FAR-N_SDR_e"/>
    <property type="match status" value="2"/>
</dbReference>
<sequence>MCATRFSRRNQAMSDVWSEHRNNYQPVADFYAGKSILITGGAGFLGKVFIERLLFNCSEIDKIYVILREKKGVNVKQRLQNVLDNPLFSKLKETRPNDLDKLIPITGDMESQEWGIRNNDRKTILENVSVVFHSAAEIRFHKPLKYTLKVNVEGTRELMNVCRQMNKLEAFVHLSTAFSQGERIHVDEILYPPPHRLSEVYKLLENNNSPKEMKRILNGKLNNYTFSKAIAETMVAEEHGNMPLIIVRPSIVGAMKGEPLPGWTDNWNGATGLMYDMGRGVNNILHGQRETVLGIIPVDYSVNLAIVAASKCINKDEVKVYNSCSSVDNPITCGHLEKASGEHLKKVHNGKGSFKVYYFKSPWIVYGVSFFYQWMPAYTADFWLRLKGKEPRYKYHIISSNITISLILVNPVVPGGGGKSWNGGHGKGPKEGDHEDQSGLISAFASKRFHNELQKCIKLKITFGAMDATKVDTPYLSVPDFYAGRTVFLTGGTGFLGKVLIEKLLYSCSNIDTIYILLREKNGNGANERLKRLISNPVFSRLREEKPESLSKIKHIIGDITVFNMGLTSHQEELLKKVTVVFHLAATIRFDEPLKNALNINVEGTREVLRAFKNQSKLDTFVYVSTAFSNTDKKEIEECIYPPPRTLQEVYKRIKHEDPDEDLCEFLITPAAEEPFKGWIDNWMGITTFIFTIAKGWTRVLYGKRNYVLDIIPVDYVVNLIMVAATRCESTISFVKVQKKQSRMRENMRYFQSRSWKIKSTCTSELYATLSIPDRKTFYCEAADLKWFEYIPTYLNGIIRYLVDRK</sequence>
<evidence type="ECO:0000256" key="6">
    <source>
        <dbReference type="ARBA" id="ARBA00022989"/>
    </source>
</evidence>
<dbReference type="GO" id="GO:0016020">
    <property type="term" value="C:membrane"/>
    <property type="evidence" value="ECO:0007669"/>
    <property type="project" value="UniProtKB-SubCell"/>
</dbReference>
<keyword evidence="14" id="KW-1185">Reference proteome</keyword>
<dbReference type="PANTHER" id="PTHR11011">
    <property type="entry name" value="MALE STERILITY PROTEIN 2-RELATED"/>
    <property type="match status" value="1"/>
</dbReference>
<dbReference type="InterPro" id="IPR033640">
    <property type="entry name" value="FAR_C"/>
</dbReference>
<dbReference type="Pfam" id="PF07993">
    <property type="entry name" value="NAD_binding_4"/>
    <property type="match status" value="3"/>
</dbReference>
<keyword evidence="7 10" id="KW-0443">Lipid metabolism</keyword>
<dbReference type="GO" id="GO:0080019">
    <property type="term" value="F:alcohol-forming very long-chain fatty acyl-CoA reductase activity"/>
    <property type="evidence" value="ECO:0007669"/>
    <property type="project" value="InterPro"/>
</dbReference>